<keyword evidence="2" id="KW-0812">Transmembrane</keyword>
<evidence type="ECO:0000256" key="1">
    <source>
        <dbReference type="SAM" id="MobiDB-lite"/>
    </source>
</evidence>
<gene>
    <name evidence="3" type="ORF">JFN91_21615</name>
</gene>
<evidence type="ECO:0000256" key="2">
    <source>
        <dbReference type="SAM" id="Phobius"/>
    </source>
</evidence>
<evidence type="ECO:0000313" key="4">
    <source>
        <dbReference type="Proteomes" id="UP000614714"/>
    </source>
</evidence>
<feature type="region of interest" description="Disordered" evidence="1">
    <location>
        <begin position="1"/>
        <end position="43"/>
    </location>
</feature>
<protein>
    <submittedName>
        <fullName evidence="3">Uncharacterized protein</fullName>
    </submittedName>
</protein>
<dbReference type="EMBL" id="JAEMHL010000026">
    <property type="protein sequence ID" value="MBJ6752823.1"/>
    <property type="molecule type" value="Genomic_DNA"/>
</dbReference>
<sequence>MANKLENSKPANEECQQSEYESHSVAQNDCSSSARTSEATEHRESTPHYIRWSLLFDAVLVIATLATVCVAFSQWKVMESQTKIMKEQMAAMSDQTKAAVQQVKIANDALEDSRKSGTEQSARAEKTLNAALENFRLEQRAWVGIKFIMDRDMNFGGGMVYLKEGQKFESRIAISNSGKSLARNVKITMAARNMPKGIDPTLKGDNTRASYIGVMPPDFTDYVAVPNDILPTKLDIENITNGNQILYLTGSVTYDDAFSRTHFTNFCMQLRPDLMSFTACPFYNDAN</sequence>
<dbReference type="RefSeq" id="WP_199391212.1">
    <property type="nucleotide sequence ID" value="NZ_JAEMHL010000026.1"/>
</dbReference>
<feature type="compositionally biased region" description="Polar residues" evidence="1">
    <location>
        <begin position="14"/>
        <end position="37"/>
    </location>
</feature>
<dbReference type="Proteomes" id="UP000614714">
    <property type="component" value="Unassembled WGS sequence"/>
</dbReference>
<feature type="transmembrane region" description="Helical" evidence="2">
    <location>
        <begin position="52"/>
        <end position="75"/>
    </location>
</feature>
<organism evidence="3 4">
    <name type="scientific">Geomonas anaerohicana</name>
    <dbReference type="NCBI Taxonomy" id="2798583"/>
    <lineage>
        <taxon>Bacteria</taxon>
        <taxon>Pseudomonadati</taxon>
        <taxon>Thermodesulfobacteriota</taxon>
        <taxon>Desulfuromonadia</taxon>
        <taxon>Geobacterales</taxon>
        <taxon>Geobacteraceae</taxon>
        <taxon>Geomonas</taxon>
    </lineage>
</organism>
<keyword evidence="2" id="KW-0472">Membrane</keyword>
<accession>A0ABS0YKN0</accession>
<keyword evidence="4" id="KW-1185">Reference proteome</keyword>
<name>A0ABS0YKN0_9BACT</name>
<keyword evidence="2" id="KW-1133">Transmembrane helix</keyword>
<evidence type="ECO:0000313" key="3">
    <source>
        <dbReference type="EMBL" id="MBJ6752823.1"/>
    </source>
</evidence>
<reference evidence="3 4" key="1">
    <citation type="submission" date="2020-12" db="EMBL/GenBank/DDBJ databases">
        <title>Geomonas sp. Red421, isolated from paddy soil.</title>
        <authorList>
            <person name="Xu Z."/>
            <person name="Zhang Z."/>
            <person name="Masuda Y."/>
            <person name="Itoh H."/>
            <person name="Senoo K."/>
        </authorList>
    </citation>
    <scope>NUCLEOTIDE SEQUENCE [LARGE SCALE GENOMIC DNA]</scope>
    <source>
        <strain evidence="3 4">Red421</strain>
    </source>
</reference>
<proteinExistence type="predicted"/>
<comment type="caution">
    <text evidence="3">The sequence shown here is derived from an EMBL/GenBank/DDBJ whole genome shotgun (WGS) entry which is preliminary data.</text>
</comment>